<keyword evidence="2" id="KW-0472">Membrane</keyword>
<keyword evidence="4" id="KW-1185">Reference proteome</keyword>
<gene>
    <name evidence="3" type="ORF">HPB51_016847</name>
</gene>
<reference evidence="3" key="2">
    <citation type="submission" date="2021-09" db="EMBL/GenBank/DDBJ databases">
        <authorList>
            <person name="Jia N."/>
            <person name="Wang J."/>
            <person name="Shi W."/>
            <person name="Du L."/>
            <person name="Sun Y."/>
            <person name="Zhan W."/>
            <person name="Jiang J."/>
            <person name="Wang Q."/>
            <person name="Zhang B."/>
            <person name="Ji P."/>
            <person name="Sakyi L.B."/>
            <person name="Cui X."/>
            <person name="Yuan T."/>
            <person name="Jiang B."/>
            <person name="Yang W."/>
            <person name="Lam T.T.-Y."/>
            <person name="Chang Q."/>
            <person name="Ding S."/>
            <person name="Wang X."/>
            <person name="Zhu J."/>
            <person name="Ruan X."/>
            <person name="Zhao L."/>
            <person name="Wei J."/>
            <person name="Que T."/>
            <person name="Du C."/>
            <person name="Cheng J."/>
            <person name="Dai P."/>
            <person name="Han X."/>
            <person name="Huang E."/>
            <person name="Gao Y."/>
            <person name="Liu J."/>
            <person name="Shao H."/>
            <person name="Ye R."/>
            <person name="Li L."/>
            <person name="Wei W."/>
            <person name="Wang X."/>
            <person name="Wang C."/>
            <person name="Huo Q."/>
            <person name="Li W."/>
            <person name="Guo W."/>
            <person name="Chen H."/>
            <person name="Chen S."/>
            <person name="Zhou L."/>
            <person name="Zhou L."/>
            <person name="Ni X."/>
            <person name="Tian J."/>
            <person name="Zhou Y."/>
            <person name="Sheng Y."/>
            <person name="Liu T."/>
            <person name="Pan Y."/>
            <person name="Xia L."/>
            <person name="Li J."/>
            <person name="Zhao F."/>
            <person name="Cao W."/>
        </authorList>
    </citation>
    <scope>NUCLEOTIDE SEQUENCE</scope>
    <source>
        <strain evidence="3">Rmic-2018</strain>
        <tissue evidence="3">Larvae</tissue>
    </source>
</reference>
<dbReference type="EMBL" id="JABSTU010000009">
    <property type="protein sequence ID" value="KAH8021768.1"/>
    <property type="molecule type" value="Genomic_DNA"/>
</dbReference>
<protein>
    <submittedName>
        <fullName evidence="3">Uncharacterized protein</fullName>
    </submittedName>
</protein>
<evidence type="ECO:0000256" key="1">
    <source>
        <dbReference type="SAM" id="MobiDB-lite"/>
    </source>
</evidence>
<dbReference type="Proteomes" id="UP000821866">
    <property type="component" value="Chromosome 7"/>
</dbReference>
<proteinExistence type="predicted"/>
<organism evidence="3 4">
    <name type="scientific">Rhipicephalus microplus</name>
    <name type="common">Cattle tick</name>
    <name type="synonym">Boophilus microplus</name>
    <dbReference type="NCBI Taxonomy" id="6941"/>
    <lineage>
        <taxon>Eukaryota</taxon>
        <taxon>Metazoa</taxon>
        <taxon>Ecdysozoa</taxon>
        <taxon>Arthropoda</taxon>
        <taxon>Chelicerata</taxon>
        <taxon>Arachnida</taxon>
        <taxon>Acari</taxon>
        <taxon>Parasitiformes</taxon>
        <taxon>Ixodida</taxon>
        <taxon>Ixodoidea</taxon>
        <taxon>Ixodidae</taxon>
        <taxon>Rhipicephalinae</taxon>
        <taxon>Rhipicephalus</taxon>
        <taxon>Boophilus</taxon>
    </lineage>
</organism>
<keyword evidence="2" id="KW-1133">Transmembrane helix</keyword>
<evidence type="ECO:0000313" key="4">
    <source>
        <dbReference type="Proteomes" id="UP000821866"/>
    </source>
</evidence>
<comment type="caution">
    <text evidence="3">The sequence shown here is derived from an EMBL/GenBank/DDBJ whole genome shotgun (WGS) entry which is preliminary data.</text>
</comment>
<reference evidence="3" key="1">
    <citation type="journal article" date="2020" name="Cell">
        <title>Large-Scale Comparative Analyses of Tick Genomes Elucidate Their Genetic Diversity and Vector Capacities.</title>
        <authorList>
            <consortium name="Tick Genome and Microbiome Consortium (TIGMIC)"/>
            <person name="Jia N."/>
            <person name="Wang J."/>
            <person name="Shi W."/>
            <person name="Du L."/>
            <person name="Sun Y."/>
            <person name="Zhan W."/>
            <person name="Jiang J.F."/>
            <person name="Wang Q."/>
            <person name="Zhang B."/>
            <person name="Ji P."/>
            <person name="Bell-Sakyi L."/>
            <person name="Cui X.M."/>
            <person name="Yuan T.T."/>
            <person name="Jiang B.G."/>
            <person name="Yang W.F."/>
            <person name="Lam T.T."/>
            <person name="Chang Q.C."/>
            <person name="Ding S.J."/>
            <person name="Wang X.J."/>
            <person name="Zhu J.G."/>
            <person name="Ruan X.D."/>
            <person name="Zhao L."/>
            <person name="Wei J.T."/>
            <person name="Ye R.Z."/>
            <person name="Que T.C."/>
            <person name="Du C.H."/>
            <person name="Zhou Y.H."/>
            <person name="Cheng J.X."/>
            <person name="Dai P.F."/>
            <person name="Guo W.B."/>
            <person name="Han X.H."/>
            <person name="Huang E.J."/>
            <person name="Li L.F."/>
            <person name="Wei W."/>
            <person name="Gao Y.C."/>
            <person name="Liu J.Z."/>
            <person name="Shao H.Z."/>
            <person name="Wang X."/>
            <person name="Wang C.C."/>
            <person name="Yang T.C."/>
            <person name="Huo Q.B."/>
            <person name="Li W."/>
            <person name="Chen H.Y."/>
            <person name="Chen S.E."/>
            <person name="Zhou L.G."/>
            <person name="Ni X.B."/>
            <person name="Tian J.H."/>
            <person name="Sheng Y."/>
            <person name="Liu T."/>
            <person name="Pan Y.S."/>
            <person name="Xia L.Y."/>
            <person name="Li J."/>
            <person name="Zhao F."/>
            <person name="Cao W.C."/>
        </authorList>
    </citation>
    <scope>NUCLEOTIDE SEQUENCE</scope>
    <source>
        <strain evidence="3">Rmic-2018</strain>
    </source>
</reference>
<dbReference type="AlphaFoldDB" id="A0A9J6DIL1"/>
<feature type="transmembrane region" description="Helical" evidence="2">
    <location>
        <begin position="225"/>
        <end position="244"/>
    </location>
</feature>
<evidence type="ECO:0000256" key="2">
    <source>
        <dbReference type="SAM" id="Phobius"/>
    </source>
</evidence>
<sequence length="311" mass="33521">MDPTISKQSKGIDEFQTPISILKSGKTRERHSKGRHGKRWRSRSVQWHYDDADFKRASQDAPATVQSSIVFAETTMDVLQQQRQSRGLSGDPSGAAIQQVAPVNAAPGLVVPGTVAVPVGLAVENAPLSHFVGNADNVNADLFCGQGRQAAAGTASTSQLHPDDANIPAPFPLKLPPLYVPNQGNIATPATRQPWPAARAKAREDVYTMTAPSNPSILDEIDPTALVLLIVALGTVILLIIIMFRFAETRTIQKNADIEDEAQRLTDFNLRLASAQVNKRTTAHTDLFAVRVANIKQGKRRGSAQMPQGAA</sequence>
<keyword evidence="2" id="KW-0812">Transmembrane</keyword>
<feature type="region of interest" description="Disordered" evidence="1">
    <location>
        <begin position="1"/>
        <end position="41"/>
    </location>
</feature>
<accession>A0A9J6DIL1</accession>
<evidence type="ECO:0000313" key="3">
    <source>
        <dbReference type="EMBL" id="KAH8021768.1"/>
    </source>
</evidence>
<feature type="compositionally biased region" description="Basic residues" evidence="1">
    <location>
        <begin position="28"/>
        <end position="41"/>
    </location>
</feature>
<name>A0A9J6DIL1_RHIMP</name>